<comment type="caution">
    <text evidence="13">The sequence shown here is derived from an EMBL/GenBank/DDBJ whole genome shotgun (WGS) entry which is preliminary data.</text>
</comment>
<keyword evidence="8" id="KW-0804">Transcription</keyword>
<name>A0A4S2M810_OPIFE</name>
<dbReference type="Proteomes" id="UP000308267">
    <property type="component" value="Unassembled WGS sequence"/>
</dbReference>
<dbReference type="InterPro" id="IPR048538">
    <property type="entry name" value="Rrn7_cyclin_C"/>
</dbReference>
<protein>
    <recommendedName>
        <fullName evidence="12">TFIIB-type domain-containing protein</fullName>
    </recommendedName>
</protein>
<organism evidence="13 14">
    <name type="scientific">Opisthorchis felineus</name>
    <dbReference type="NCBI Taxonomy" id="147828"/>
    <lineage>
        <taxon>Eukaryota</taxon>
        <taxon>Metazoa</taxon>
        <taxon>Spiralia</taxon>
        <taxon>Lophotrochozoa</taxon>
        <taxon>Platyhelminthes</taxon>
        <taxon>Trematoda</taxon>
        <taxon>Digenea</taxon>
        <taxon>Opisthorchiida</taxon>
        <taxon>Opisthorchiata</taxon>
        <taxon>Opisthorchiidae</taxon>
        <taxon>Opisthorchis</taxon>
    </lineage>
</organism>
<evidence type="ECO:0000313" key="14">
    <source>
        <dbReference type="Proteomes" id="UP000308267"/>
    </source>
</evidence>
<dbReference type="AlphaFoldDB" id="A0A4S2M810"/>
<dbReference type="PANTHER" id="PTHR31576">
    <property type="entry name" value="TATA BOX-BINDING PROTEIN-ASSOCIATED FACTOR RNA POLYMERASE I SUBUNIT B"/>
    <property type="match status" value="1"/>
</dbReference>
<evidence type="ECO:0000313" key="13">
    <source>
        <dbReference type="EMBL" id="TGZ72562.1"/>
    </source>
</evidence>
<sequence length="1039" mass="118155">MTQHQPVNLDSRSRRHIKCVARGSFLHSVRFPAVMRCPNCEGEDFTEDDATGQLICLECGTATGRYEGIIQSQEFTGLRGLRVVGTTVTREKHPALREPRLDESVPNRTLTNLTDSLQADLALNDPQWTSTQRTANGIKKHEADSTHGSPVASAEELGHLALLVDKTLKPKLANRPWRLCEPFTYIMRHQTNEFVRELKFETNQQKRFRDSVWRIWLNYLAITGELGEKAWRVASDAPGKALQTLITLEQLNRTQRVITENRLASTSRVRSNRKPKPLTQKQTFDVFRQSWQVVQRRLEHFLWIGWGSLYEPDEGREARDPFLHPMKKKNVSSIHRLRKEKLRKRRATRKENDLQMKRTKRSIIGGTGDQANESLEVVEDADSDLDDDAFPSELPPITTLADKSAVDLLRTVAPVPDEDKKTILWRDYLIDKLSNSDPWKRVFWRGQLLNSAHKRGLMEFNLAILFFANITVIPTRPSVNPISWPHEDRAFLTTGSLALTTIVTLQDLVEMCRANRLTFIQARKCLPRDVFAVHDPSLTRIFNSEKLPNVQAVTQAATRLMHLLGFYQLPKFPFSWLVQRYVVILGLPEAVHSVVRLLLLRFQTSLQHHTTLITGPTLVSFVPWNRVLRVEVVAMALVVITLRLLFKFDGVSELRLSQLSKALTMLSPEATRSPSHVKPTPALFDWAAWACYIDRRFPTSSSTKFNQAGGLTELTSDDLERLEHVSDVLGSTEFVPGKSIGWGEGSMYQRKHAHPDTKMALSKPVRDLLNKDDLIKPPVDAVDPVGAVESRMTDIPWLRGSLRMQSIQAGLDSRFRHTTLNYLLDSHVCTAKLTRESLPNMSDVPVLARWWQDLVDRRSHYHLICTGSWSPGCVDIWARKHRSRLELKSVLPDPVERLIKEHDEQLVEAIQLSQAEYEYHQPCNFKNAGQNDDSVDTEHRRAPADPPATASNSLSEEDDSDSSDDSDASSVEPSESIQWLVELCATVCGATNQAHLLREIFALERVLFDVKRPKKKQNIHKASLSDLALYSCLDLNDQL</sequence>
<dbReference type="PROSITE" id="PS51134">
    <property type="entry name" value="ZF_TFIIB"/>
    <property type="match status" value="1"/>
</dbReference>
<keyword evidence="9" id="KW-0539">Nucleus</keyword>
<dbReference type="GO" id="GO:0001164">
    <property type="term" value="F:RNA polymerase I core promoter sequence-specific DNA binding"/>
    <property type="evidence" value="ECO:0007669"/>
    <property type="project" value="InterPro"/>
</dbReference>
<dbReference type="InterPro" id="IPR013137">
    <property type="entry name" value="Znf_TFIIB"/>
</dbReference>
<keyword evidence="4 10" id="KW-0863">Zinc-finger</keyword>
<evidence type="ECO:0000256" key="6">
    <source>
        <dbReference type="ARBA" id="ARBA00023015"/>
    </source>
</evidence>
<dbReference type="Gene3D" id="2.20.25.10">
    <property type="match status" value="1"/>
</dbReference>
<evidence type="ECO:0000256" key="7">
    <source>
        <dbReference type="ARBA" id="ARBA00023125"/>
    </source>
</evidence>
<dbReference type="GO" id="GO:0008270">
    <property type="term" value="F:zinc ion binding"/>
    <property type="evidence" value="ECO:0007669"/>
    <property type="project" value="UniProtKB-KW"/>
</dbReference>
<evidence type="ECO:0000259" key="12">
    <source>
        <dbReference type="PROSITE" id="PS51134"/>
    </source>
</evidence>
<feature type="compositionally biased region" description="Acidic residues" evidence="11">
    <location>
        <begin position="955"/>
        <end position="967"/>
    </location>
</feature>
<evidence type="ECO:0000256" key="8">
    <source>
        <dbReference type="ARBA" id="ARBA00023163"/>
    </source>
</evidence>
<dbReference type="EMBL" id="SJOL01003575">
    <property type="protein sequence ID" value="TGZ72562.1"/>
    <property type="molecule type" value="Genomic_DNA"/>
</dbReference>
<dbReference type="Pfam" id="PF20645">
    <property type="entry name" value="Rrn7_cyclin_C"/>
    <property type="match status" value="1"/>
</dbReference>
<reference evidence="13 14" key="1">
    <citation type="journal article" date="2019" name="BMC Genomics">
        <title>New insights from Opisthorchis felineus genome: update on genomics of the epidemiologically important liver flukes.</title>
        <authorList>
            <person name="Ershov N.I."/>
            <person name="Mordvinov V.A."/>
            <person name="Prokhortchouk E.B."/>
            <person name="Pakharukova M.Y."/>
            <person name="Gunbin K.V."/>
            <person name="Ustyantsev K."/>
            <person name="Genaev M.A."/>
            <person name="Blinov A.G."/>
            <person name="Mazur A."/>
            <person name="Boulygina E."/>
            <person name="Tsygankova S."/>
            <person name="Khrameeva E."/>
            <person name="Chekanov N."/>
            <person name="Fan G."/>
            <person name="Xiao A."/>
            <person name="Zhang H."/>
            <person name="Xu X."/>
            <person name="Yang H."/>
            <person name="Solovyev V."/>
            <person name="Lee S.M."/>
            <person name="Liu X."/>
            <person name="Afonnikov D.A."/>
            <person name="Skryabin K.G."/>
        </authorList>
    </citation>
    <scope>NUCLEOTIDE SEQUENCE [LARGE SCALE GENOMIC DNA]</scope>
    <source>
        <strain evidence="13">AK-0245</strain>
        <tissue evidence="13">Whole organism</tissue>
    </source>
</reference>
<dbReference type="InterPro" id="IPR033599">
    <property type="entry name" value="TAF1B/Rrn7"/>
</dbReference>
<keyword evidence="3" id="KW-0479">Metal-binding</keyword>
<evidence type="ECO:0000256" key="1">
    <source>
        <dbReference type="ARBA" id="ARBA00004604"/>
    </source>
</evidence>
<keyword evidence="14" id="KW-1185">Reference proteome</keyword>
<evidence type="ECO:0000256" key="4">
    <source>
        <dbReference type="ARBA" id="ARBA00022771"/>
    </source>
</evidence>
<keyword evidence="7" id="KW-0238">DNA-binding</keyword>
<dbReference type="PANTHER" id="PTHR31576:SF2">
    <property type="entry name" value="TATA BOX-BINDING PROTEIN-ASSOCIATED FACTOR RNA POLYMERASE I SUBUNIT B"/>
    <property type="match status" value="1"/>
</dbReference>
<dbReference type="GO" id="GO:0070860">
    <property type="term" value="C:RNA polymerase I core factor complex"/>
    <property type="evidence" value="ECO:0007669"/>
    <property type="project" value="InterPro"/>
</dbReference>
<comment type="subcellular location">
    <subcellularLocation>
        <location evidence="1">Nucleus</location>
        <location evidence="1">Nucleolus</location>
    </subcellularLocation>
</comment>
<dbReference type="GO" id="GO:0005668">
    <property type="term" value="C:RNA polymerase transcription factor SL1 complex"/>
    <property type="evidence" value="ECO:0007669"/>
    <property type="project" value="TreeGrafter"/>
</dbReference>
<feature type="region of interest" description="Disordered" evidence="11">
    <location>
        <begin position="926"/>
        <end position="971"/>
    </location>
</feature>
<evidence type="ECO:0000256" key="5">
    <source>
        <dbReference type="ARBA" id="ARBA00022833"/>
    </source>
</evidence>
<feature type="domain" description="TFIIB-type" evidence="12">
    <location>
        <begin position="33"/>
        <end position="64"/>
    </location>
</feature>
<evidence type="ECO:0000256" key="11">
    <source>
        <dbReference type="SAM" id="MobiDB-lite"/>
    </source>
</evidence>
<accession>A0A4S2M810</accession>
<evidence type="ECO:0000256" key="3">
    <source>
        <dbReference type="ARBA" id="ARBA00022723"/>
    </source>
</evidence>
<dbReference type="SUPFAM" id="SSF57783">
    <property type="entry name" value="Zinc beta-ribbon"/>
    <property type="match status" value="1"/>
</dbReference>
<keyword evidence="6" id="KW-0805">Transcription regulation</keyword>
<proteinExistence type="inferred from homology"/>
<evidence type="ECO:0000256" key="9">
    <source>
        <dbReference type="ARBA" id="ARBA00023242"/>
    </source>
</evidence>
<dbReference type="OrthoDB" id="10069252at2759"/>
<evidence type="ECO:0000256" key="2">
    <source>
        <dbReference type="ARBA" id="ARBA00006899"/>
    </source>
</evidence>
<comment type="similarity">
    <text evidence="2">Belongs to the RRN7/TAF1B family.</text>
</comment>
<gene>
    <name evidence="13" type="ORF">CRM22_002020</name>
</gene>
<dbReference type="GO" id="GO:0042790">
    <property type="term" value="P:nucleolar large rRNA transcription by RNA polymerase I"/>
    <property type="evidence" value="ECO:0007669"/>
    <property type="project" value="TreeGrafter"/>
</dbReference>
<evidence type="ECO:0000256" key="10">
    <source>
        <dbReference type="PROSITE-ProRule" id="PRU00469"/>
    </source>
</evidence>
<keyword evidence="5" id="KW-0862">Zinc</keyword>